<sequence>MALVIENMQKYLLLLFLFICASCIGSKNGILEQNKTFDIIIDPDRFTDDLDLSCILTDSIEIIKLETSDECLIGEIKKVSFTDQFIFVSDPYVSQKIFMFDKNGKFVKSIGSQGGGPGEYSTISNFTITGDSLLIQDYNLHKYLVYSIKENRFVGDIRYKPHHHSIVAYPDILYFVSGYFPADSGCYNLHRLDLRNSSMESYLPFSQKIAVNRSAWSIEEQCSRVCERSFIFYALSDTIYQVNKDKAIPVYTLKFSKRSIPDDFKESHSGDEIMDLAFQEGYVRGPIHLQHSDQWMLGTYVDGKEYRYMLVDKKTGQYQIGRQLGVRKEGNLTIPHNFLIEDNYFISWLPVKLLNLWKNHFSPNTFRDKGRVETWKRLIDSLDIDDNPVLIKCKIRNDET</sequence>
<dbReference type="InterPro" id="IPR011042">
    <property type="entry name" value="6-blade_b-propeller_TolB-like"/>
</dbReference>
<dbReference type="AlphaFoldDB" id="A0AAP9NF08"/>
<organism evidence="1 2">
    <name type="scientific">Bacteroides fragilis</name>
    <dbReference type="NCBI Taxonomy" id="817"/>
    <lineage>
        <taxon>Bacteria</taxon>
        <taxon>Pseudomonadati</taxon>
        <taxon>Bacteroidota</taxon>
        <taxon>Bacteroidia</taxon>
        <taxon>Bacteroidales</taxon>
        <taxon>Bacteroidaceae</taxon>
        <taxon>Bacteroides</taxon>
    </lineage>
</organism>
<dbReference type="RefSeq" id="WP_005781716.1">
    <property type="nucleotide sequence ID" value="NZ_CP054003.1"/>
</dbReference>
<dbReference type="SUPFAM" id="SSF63825">
    <property type="entry name" value="YWTD domain"/>
    <property type="match status" value="1"/>
</dbReference>
<dbReference type="EMBL" id="CP054003">
    <property type="protein sequence ID" value="QKH85869.1"/>
    <property type="molecule type" value="Genomic_DNA"/>
</dbReference>
<dbReference type="Pfam" id="PF17170">
    <property type="entry name" value="DUF5128"/>
    <property type="match status" value="1"/>
</dbReference>
<protein>
    <submittedName>
        <fullName evidence="1">6-bladed beta-propeller</fullName>
    </submittedName>
</protein>
<proteinExistence type="predicted"/>
<accession>A0AAP9NF08</accession>
<reference evidence="1 2" key="1">
    <citation type="submission" date="2020-05" db="EMBL/GenBank/DDBJ databases">
        <title>FDA dAtabase for Regulatory Grade micrObial Sequences (FDA-ARGOS): Supporting development and validation of Infectious Disease Dx tests.</title>
        <authorList>
            <person name="Bojja K."/>
            <person name="Kessler A."/>
            <person name="Tallon L."/>
            <person name="Sadzewicz L."/>
            <person name="Zhao X."/>
            <person name="Vavikolanu K."/>
            <person name="Mehta A."/>
            <person name="Aluvathingal J."/>
            <person name="Nadendla S."/>
            <person name="Myers T."/>
            <person name="Yan Y."/>
            <person name="Sichtig H."/>
        </authorList>
    </citation>
    <scope>NUCLEOTIDE SEQUENCE [LARGE SCALE GENOMIC DNA]</scope>
    <source>
        <strain evidence="1 2">FDAARGOS_763</strain>
    </source>
</reference>
<dbReference type="Proteomes" id="UP000501467">
    <property type="component" value="Chromosome"/>
</dbReference>
<evidence type="ECO:0000313" key="2">
    <source>
        <dbReference type="Proteomes" id="UP000501467"/>
    </source>
</evidence>
<name>A0AAP9NF08_BACFG</name>
<dbReference type="Gene3D" id="2.120.10.30">
    <property type="entry name" value="TolB, C-terminal domain"/>
    <property type="match status" value="1"/>
</dbReference>
<gene>
    <name evidence="1" type="ORF">FOC69_16490</name>
</gene>
<evidence type="ECO:0000313" key="1">
    <source>
        <dbReference type="EMBL" id="QKH85869.1"/>
    </source>
</evidence>